<dbReference type="CDD" id="cd05374">
    <property type="entry name" value="17beta-HSD-like_SDR_c"/>
    <property type="match status" value="1"/>
</dbReference>
<evidence type="ECO:0000313" key="4">
    <source>
        <dbReference type="EMBL" id="KAB0304783.1"/>
    </source>
</evidence>
<comment type="similarity">
    <text evidence="1 3">Belongs to the short-chain dehydrogenases/reductases (SDR) family.</text>
</comment>
<dbReference type="PANTHER" id="PTHR43976">
    <property type="entry name" value="SHORT CHAIN DEHYDROGENASE"/>
    <property type="match status" value="1"/>
</dbReference>
<dbReference type="PROSITE" id="PS00061">
    <property type="entry name" value="ADH_SHORT"/>
    <property type="match status" value="1"/>
</dbReference>
<dbReference type="EMBL" id="VXDD01000001">
    <property type="protein sequence ID" value="KAB0304783.1"/>
    <property type="molecule type" value="Genomic_DNA"/>
</dbReference>
<protein>
    <submittedName>
        <fullName evidence="4">SDR family oxidoreductase</fullName>
    </submittedName>
</protein>
<evidence type="ECO:0000256" key="3">
    <source>
        <dbReference type="RuleBase" id="RU000363"/>
    </source>
</evidence>
<dbReference type="PRINTS" id="PR00081">
    <property type="entry name" value="GDHRDH"/>
</dbReference>
<dbReference type="InterPro" id="IPR051911">
    <property type="entry name" value="SDR_oxidoreductase"/>
</dbReference>
<evidence type="ECO:0000256" key="1">
    <source>
        <dbReference type="ARBA" id="ARBA00006484"/>
    </source>
</evidence>
<dbReference type="InterPro" id="IPR002347">
    <property type="entry name" value="SDR_fam"/>
</dbReference>
<dbReference type="Proteomes" id="UP000326687">
    <property type="component" value="Unassembled WGS sequence"/>
</dbReference>
<dbReference type="InterPro" id="IPR020904">
    <property type="entry name" value="Sc_DH/Rdtase_CS"/>
</dbReference>
<accession>A0A5N3SG91</accession>
<gene>
    <name evidence="4" type="ORF">F2Z80_06630</name>
</gene>
<reference evidence="4 5" key="1">
    <citation type="submission" date="2019-09" db="EMBL/GenBank/DDBJ databases">
        <title>Vibrio Fortis S7-72.</title>
        <authorList>
            <person name="Das S.K."/>
        </authorList>
    </citation>
    <scope>NUCLEOTIDE SEQUENCE [LARGE SCALE GENOMIC DNA]</scope>
    <source>
        <strain evidence="4 5">S7-72</strain>
    </source>
</reference>
<dbReference type="GO" id="GO:0016491">
    <property type="term" value="F:oxidoreductase activity"/>
    <property type="evidence" value="ECO:0007669"/>
    <property type="project" value="UniProtKB-KW"/>
</dbReference>
<dbReference type="PANTHER" id="PTHR43976:SF16">
    <property type="entry name" value="SHORT-CHAIN DEHYDROGENASE_REDUCTASE FAMILY PROTEIN"/>
    <property type="match status" value="1"/>
</dbReference>
<dbReference type="InterPro" id="IPR036291">
    <property type="entry name" value="NAD(P)-bd_dom_sf"/>
</dbReference>
<evidence type="ECO:0000313" key="5">
    <source>
        <dbReference type="Proteomes" id="UP000326687"/>
    </source>
</evidence>
<dbReference type="AlphaFoldDB" id="A0A5N3SG91"/>
<dbReference type="PRINTS" id="PR00080">
    <property type="entry name" value="SDRFAMILY"/>
</dbReference>
<name>A0A5N3SG91_9VIBR</name>
<comment type="caution">
    <text evidence="4">The sequence shown here is derived from an EMBL/GenBank/DDBJ whole genome shotgun (WGS) entry which is preliminary data.</text>
</comment>
<evidence type="ECO:0000256" key="2">
    <source>
        <dbReference type="ARBA" id="ARBA00023002"/>
    </source>
</evidence>
<organism evidence="4 5">
    <name type="scientific">Vibrio fortis</name>
    <dbReference type="NCBI Taxonomy" id="212667"/>
    <lineage>
        <taxon>Bacteria</taxon>
        <taxon>Pseudomonadati</taxon>
        <taxon>Pseudomonadota</taxon>
        <taxon>Gammaproteobacteria</taxon>
        <taxon>Vibrionales</taxon>
        <taxon>Vibrionaceae</taxon>
        <taxon>Vibrio</taxon>
    </lineage>
</organism>
<keyword evidence="2" id="KW-0560">Oxidoreductase</keyword>
<sequence length="275" mass="30306">MSEKNILVVGASSGIGKELVIQLLKLGHTVYCGVRRLENMLDLEALGARIIKIDVRDESQVDSAVDMMLKEVGHIDIVYANAGYAIAGPVEETPISKVQQQFDTNVYGAARLARAVLPHMRERNSGRIIFTTSIAGRVSTSMNSWYSATKHALNGMVKGLAQEVAAFNISVSTIEPGAVQTEFDAIQLHDMKTTSSKPEYHQIVAKSHNFLNRAYRSGSTPTSTVKHMIKAGFDKKPRLCYQSTHDAKLMYWVQKIFGEQAMGSLFVKLIEKTSA</sequence>
<dbReference type="SUPFAM" id="SSF51735">
    <property type="entry name" value="NAD(P)-binding Rossmann-fold domains"/>
    <property type="match status" value="1"/>
</dbReference>
<dbReference type="Gene3D" id="3.40.50.720">
    <property type="entry name" value="NAD(P)-binding Rossmann-like Domain"/>
    <property type="match status" value="1"/>
</dbReference>
<proteinExistence type="inferred from homology"/>
<dbReference type="Pfam" id="PF00106">
    <property type="entry name" value="adh_short"/>
    <property type="match status" value="1"/>
</dbReference>